<dbReference type="PANTHER" id="PTHR10150">
    <property type="entry name" value="DNA REPAIR ENDONUCLEASE XPF"/>
    <property type="match status" value="1"/>
</dbReference>
<evidence type="ECO:0000256" key="1">
    <source>
        <dbReference type="ARBA" id="ARBA00004123"/>
    </source>
</evidence>
<accession>F4PUY3</accession>
<dbReference type="Pfam" id="PF02732">
    <property type="entry name" value="ERCC4"/>
    <property type="match status" value="1"/>
</dbReference>
<dbReference type="SUPFAM" id="SSF52540">
    <property type="entry name" value="P-loop containing nucleoside triphosphate hydrolases"/>
    <property type="match status" value="1"/>
</dbReference>
<comment type="subcellular location">
    <subcellularLocation>
        <location evidence="1">Nucleus</location>
    </subcellularLocation>
</comment>
<dbReference type="SUPFAM" id="SSF47781">
    <property type="entry name" value="RuvA domain 2-like"/>
    <property type="match status" value="1"/>
</dbReference>
<dbReference type="GO" id="GO:0000712">
    <property type="term" value="P:resolution of meiotic recombination intermediates"/>
    <property type="evidence" value="ECO:0007669"/>
    <property type="project" value="TreeGrafter"/>
</dbReference>
<protein>
    <submittedName>
        <fullName evidence="12">DNA excision repair protein 4</fullName>
    </submittedName>
</protein>
<dbReference type="CDD" id="cd20078">
    <property type="entry name" value="XPF_nuclease_XPF_euk"/>
    <property type="match status" value="1"/>
</dbReference>
<name>F4PUY3_CACFS</name>
<dbReference type="OMA" id="THILDIM"/>
<dbReference type="PANTHER" id="PTHR10150:SF0">
    <property type="entry name" value="DNA REPAIR ENDONUCLEASE XPF"/>
    <property type="match status" value="1"/>
</dbReference>
<feature type="compositionally biased region" description="Basic and acidic residues" evidence="10">
    <location>
        <begin position="476"/>
        <end position="486"/>
    </location>
</feature>
<dbReference type="RefSeq" id="XP_004359796.1">
    <property type="nucleotide sequence ID" value="XM_004359739.1"/>
</dbReference>
<dbReference type="OrthoDB" id="361020at2759"/>
<evidence type="ECO:0000256" key="4">
    <source>
        <dbReference type="ARBA" id="ARBA00022759"/>
    </source>
</evidence>
<dbReference type="InterPro" id="IPR006166">
    <property type="entry name" value="ERCC4_domain"/>
</dbReference>
<dbReference type="SMART" id="SM00891">
    <property type="entry name" value="ERCC4"/>
    <property type="match status" value="1"/>
</dbReference>
<dbReference type="Gene3D" id="3.40.50.10130">
    <property type="match status" value="1"/>
</dbReference>
<dbReference type="KEGG" id="dfa:DFA_01831"/>
<dbReference type="GO" id="GO:0000724">
    <property type="term" value="P:double-strand break repair via homologous recombination"/>
    <property type="evidence" value="ECO:0007669"/>
    <property type="project" value="EnsemblProtists"/>
</dbReference>
<reference evidence="13" key="1">
    <citation type="journal article" date="2011" name="Genome Res.">
        <title>Phylogeny-wide analysis of social amoeba genomes highlights ancient origins for complex intercellular communication.</title>
        <authorList>
            <person name="Heidel A.J."/>
            <person name="Lawal H.M."/>
            <person name="Felder M."/>
            <person name="Schilde C."/>
            <person name="Helps N.R."/>
            <person name="Tunggal B."/>
            <person name="Rivero F."/>
            <person name="John U."/>
            <person name="Schleicher M."/>
            <person name="Eichinger L."/>
            <person name="Platzer M."/>
            <person name="Noegel A.A."/>
            <person name="Schaap P."/>
            <person name="Gloeckner G."/>
        </authorList>
    </citation>
    <scope>NUCLEOTIDE SEQUENCE [LARGE SCALE GENOMIC DNA]</scope>
    <source>
        <strain evidence="13">SH3</strain>
    </source>
</reference>
<keyword evidence="13" id="KW-1185">Reference proteome</keyword>
<keyword evidence="9" id="KW-0539">Nucleus</keyword>
<keyword evidence="6" id="KW-0378">Hydrolase</keyword>
<evidence type="ECO:0000256" key="9">
    <source>
        <dbReference type="ARBA" id="ARBA00023242"/>
    </source>
</evidence>
<comment type="similarity">
    <text evidence="2">Belongs to the XPF family.</text>
</comment>
<dbReference type="EMBL" id="GL883010">
    <property type="protein sequence ID" value="EGG21945.1"/>
    <property type="molecule type" value="Genomic_DNA"/>
</dbReference>
<evidence type="ECO:0000259" key="11">
    <source>
        <dbReference type="SMART" id="SM00891"/>
    </source>
</evidence>
<dbReference type="Proteomes" id="UP000007797">
    <property type="component" value="Unassembled WGS sequence"/>
</dbReference>
<dbReference type="GO" id="GO:1901255">
    <property type="term" value="P:nucleotide-excision repair involved in interstrand cross-link repair"/>
    <property type="evidence" value="ECO:0007669"/>
    <property type="project" value="TreeGrafter"/>
</dbReference>
<dbReference type="InterPro" id="IPR047520">
    <property type="entry name" value="XPF_nuclease"/>
</dbReference>
<feature type="compositionally biased region" description="Polar residues" evidence="10">
    <location>
        <begin position="443"/>
        <end position="457"/>
    </location>
</feature>
<keyword evidence="3" id="KW-0540">Nuclease</keyword>
<evidence type="ECO:0000256" key="10">
    <source>
        <dbReference type="SAM" id="MobiDB-lite"/>
    </source>
</evidence>
<dbReference type="InterPro" id="IPR027417">
    <property type="entry name" value="P-loop_NTPase"/>
</dbReference>
<evidence type="ECO:0000256" key="3">
    <source>
        <dbReference type="ARBA" id="ARBA00022722"/>
    </source>
</evidence>
<feature type="domain" description="ERCC4" evidence="11">
    <location>
        <begin position="701"/>
        <end position="781"/>
    </location>
</feature>
<keyword evidence="7" id="KW-0238">DNA-binding</keyword>
<dbReference type="AlphaFoldDB" id="F4PUY3"/>
<evidence type="ECO:0000256" key="6">
    <source>
        <dbReference type="ARBA" id="ARBA00022801"/>
    </source>
</evidence>
<gene>
    <name evidence="12" type="primary">ercc4</name>
    <name evidence="12" type="ORF">DFA_01831</name>
</gene>
<dbReference type="GO" id="GO:0000014">
    <property type="term" value="F:single-stranded DNA endodeoxyribonuclease activity"/>
    <property type="evidence" value="ECO:0007669"/>
    <property type="project" value="TreeGrafter"/>
</dbReference>
<feature type="compositionally biased region" description="Low complexity" evidence="10">
    <location>
        <begin position="926"/>
        <end position="944"/>
    </location>
</feature>
<sequence length="950" mass="108036">MPLEYHKQIFETCLSNDGLVVMSKGLGVQHVILAFLKVYCDSDKLVLYVDPYSESLQESYCYYNEKLLQFGVKYANLPTFLKQELVGASKYRDGGVYFGPAATFILDMLMNRIPTDHIAGIIVDNAHRIDDLSPEALLLSLFKMRNSRGFIKAFSSDAAYITSSYASFGDINNLQRLLKLLQVPRVYLWPRFHLAVANELDTDSIAGGAVADNRLIELTIPMTESMIKIEKALTNTIEKLMGDIRSKNKHVLEKHRMTLEDGLFNSFDSMVQSWGDIGWHTKQNLNTIKILRNLTTLLVKYDGVSFLKFLETLRDVDSSYNNPEDEYSWIYTRDAEHLFNSAKERVYIESKLEFKKKKGDSGQKVDVYKRELVLEENPKWHLLYQVIKEIEDSKKETGIEPETILVFVKDERTCTQLQEYLDLGGYGMLLKKYDRLYAPTPPESTNSSIYTGGNSSWAGANRRKRGGAGGKSYSKRASESSRKQKITETNMRKKMNIKDETNATLFSMGVSVVGGAGGLSISNPRIVEVNGDNQSIDIEQIDDIYSVLSPPHIIIHPIEWSGNILEDATPQHIIIYDADVTIIRQIEVFRAENPHMTLFVYFLLYSDSIEESKYISILRREKDAFERLIREKASLIDLSGGLNNTTITTEKEQEVARIKNITEEELEMLPSANTSSRADSRTGGVVKYRSALRRGQGTKKKVVVDSFEFKSSLPVALHFGEYQIIPLRLVTGDYVISPLYCIERKSISDLIGSFGSGRLFHQIDQMGRHYTNPILLIEFDARQPFMLHTQEELNLPYISQVALSSKLMMLSRAFPKMRIIWARSSRSTVAVFDRLKENGPEPDPSNINVLPEPSANNSEYNYAPHDVLKKLPGINESNIHFVLDGVRDLHHLSQMSKDQLSTLLHSETDAALLYAFLTQDHISSKNINNQNNQNNNNNGNYKRNWSNRKK</sequence>
<dbReference type="GO" id="GO:0003697">
    <property type="term" value="F:single-stranded DNA binding"/>
    <property type="evidence" value="ECO:0007669"/>
    <property type="project" value="TreeGrafter"/>
</dbReference>
<evidence type="ECO:0000256" key="2">
    <source>
        <dbReference type="ARBA" id="ARBA00010015"/>
    </source>
</evidence>
<evidence type="ECO:0000256" key="5">
    <source>
        <dbReference type="ARBA" id="ARBA00022763"/>
    </source>
</evidence>
<dbReference type="STRING" id="1054147.F4PUY3"/>
<dbReference type="InterPro" id="IPR011335">
    <property type="entry name" value="Restrct_endonuc-II-like"/>
</dbReference>
<dbReference type="SUPFAM" id="SSF52980">
    <property type="entry name" value="Restriction endonuclease-like"/>
    <property type="match status" value="1"/>
</dbReference>
<evidence type="ECO:0000313" key="13">
    <source>
        <dbReference type="Proteomes" id="UP000007797"/>
    </source>
</evidence>
<organism evidence="12 13">
    <name type="scientific">Cavenderia fasciculata</name>
    <name type="common">Slime mold</name>
    <name type="synonym">Dictyostelium fasciculatum</name>
    <dbReference type="NCBI Taxonomy" id="261658"/>
    <lineage>
        <taxon>Eukaryota</taxon>
        <taxon>Amoebozoa</taxon>
        <taxon>Evosea</taxon>
        <taxon>Eumycetozoa</taxon>
        <taxon>Dictyostelia</taxon>
        <taxon>Acytosteliales</taxon>
        <taxon>Cavenderiaceae</taxon>
        <taxon>Cavenderia</taxon>
    </lineage>
</organism>
<dbReference type="InterPro" id="IPR010994">
    <property type="entry name" value="RuvA_2-like"/>
</dbReference>
<dbReference type="Gene3D" id="1.10.150.20">
    <property type="entry name" value="5' to 3' exonuclease, C-terminal subdomain"/>
    <property type="match status" value="1"/>
</dbReference>
<evidence type="ECO:0000313" key="12">
    <source>
        <dbReference type="EMBL" id="EGG21945.1"/>
    </source>
</evidence>
<keyword evidence="8" id="KW-0234">DNA repair</keyword>
<keyword evidence="4" id="KW-0255">Endonuclease</keyword>
<dbReference type="GO" id="GO:0003684">
    <property type="term" value="F:damaged DNA binding"/>
    <property type="evidence" value="ECO:0007669"/>
    <property type="project" value="TreeGrafter"/>
</dbReference>
<dbReference type="GO" id="GO:0000110">
    <property type="term" value="C:nucleotide-excision repair factor 1 complex"/>
    <property type="evidence" value="ECO:0007669"/>
    <property type="project" value="TreeGrafter"/>
</dbReference>
<feature type="region of interest" description="Disordered" evidence="10">
    <location>
        <begin position="441"/>
        <end position="492"/>
    </location>
</feature>
<dbReference type="FunFam" id="3.40.50.10130:FF:000002">
    <property type="entry name" value="DNA repair endonuclease XPF"/>
    <property type="match status" value="1"/>
</dbReference>
<feature type="region of interest" description="Disordered" evidence="10">
    <location>
        <begin position="925"/>
        <end position="950"/>
    </location>
</feature>
<evidence type="ECO:0000256" key="8">
    <source>
        <dbReference type="ARBA" id="ARBA00023204"/>
    </source>
</evidence>
<evidence type="ECO:0000256" key="7">
    <source>
        <dbReference type="ARBA" id="ARBA00023125"/>
    </source>
</evidence>
<keyword evidence="5" id="KW-0227">DNA damage</keyword>
<proteinExistence type="inferred from homology"/>
<dbReference type="GeneID" id="14874143"/>